<organism evidence="3 4">
    <name type="scientific">Magnaporthiopsis poae (strain ATCC 64411 / 73-15)</name>
    <name type="common">Kentucky bluegrass fungus</name>
    <name type="synonym">Magnaporthe poae</name>
    <dbReference type="NCBI Taxonomy" id="644358"/>
    <lineage>
        <taxon>Eukaryota</taxon>
        <taxon>Fungi</taxon>
        <taxon>Dikarya</taxon>
        <taxon>Ascomycota</taxon>
        <taxon>Pezizomycotina</taxon>
        <taxon>Sordariomycetes</taxon>
        <taxon>Sordariomycetidae</taxon>
        <taxon>Magnaporthales</taxon>
        <taxon>Magnaporthaceae</taxon>
        <taxon>Magnaporthiopsis</taxon>
    </lineage>
</organism>
<reference evidence="3" key="5">
    <citation type="submission" date="2015-06" db="UniProtKB">
        <authorList>
            <consortium name="EnsemblFungi"/>
        </authorList>
    </citation>
    <scope>IDENTIFICATION</scope>
    <source>
        <strain evidence="3">ATCC 64411</strain>
    </source>
</reference>
<proteinExistence type="predicted"/>
<dbReference type="EnsemblFungi" id="MAPG_09144T0">
    <property type="protein sequence ID" value="MAPG_09144T0"/>
    <property type="gene ID" value="MAPG_09144"/>
</dbReference>
<dbReference type="InterPro" id="IPR043472">
    <property type="entry name" value="Macro_dom-like"/>
</dbReference>
<dbReference type="Proteomes" id="UP000011715">
    <property type="component" value="Unassembled WGS sequence"/>
</dbReference>
<evidence type="ECO:0000313" key="3">
    <source>
        <dbReference type="EnsemblFungi" id="MAPG_09144T0"/>
    </source>
</evidence>
<dbReference type="OrthoDB" id="9985428at2759"/>
<dbReference type="EMBL" id="GL876974">
    <property type="protein sequence ID" value="KLU90180.1"/>
    <property type="molecule type" value="Genomic_DNA"/>
</dbReference>
<dbReference type="PANTHER" id="PTHR35596">
    <property type="entry name" value="DUF2263 DOMAIN-CONTAINING PROTEIN"/>
    <property type="match status" value="1"/>
</dbReference>
<feature type="compositionally biased region" description="Polar residues" evidence="1">
    <location>
        <begin position="26"/>
        <end position="36"/>
    </location>
</feature>
<dbReference type="AlphaFoldDB" id="A0A0C4E965"/>
<feature type="region of interest" description="Disordered" evidence="1">
    <location>
        <begin position="76"/>
        <end position="109"/>
    </location>
</feature>
<dbReference type="VEuPathDB" id="FungiDB:MAPG_09144"/>
<name>A0A0C4E965_MAGP6</name>
<feature type="compositionally biased region" description="Gly residues" evidence="1">
    <location>
        <begin position="83"/>
        <end position="103"/>
    </location>
</feature>
<protein>
    <recommendedName>
        <fullName evidence="5">Microbial-type PARG catalytic domain-containing protein</fullName>
    </recommendedName>
</protein>
<dbReference type="SUPFAM" id="SSF52949">
    <property type="entry name" value="Macro domain-like"/>
    <property type="match status" value="1"/>
</dbReference>
<evidence type="ECO:0000313" key="4">
    <source>
        <dbReference type="Proteomes" id="UP000011715"/>
    </source>
</evidence>
<dbReference type="eggNOG" id="ENOG502S35J">
    <property type="taxonomic scope" value="Eukaryota"/>
</dbReference>
<dbReference type="EMBL" id="ADBL01002243">
    <property type="status" value="NOT_ANNOTATED_CDS"/>
    <property type="molecule type" value="Genomic_DNA"/>
</dbReference>
<gene>
    <name evidence="2" type="ORF">MAPG_09144</name>
</gene>
<reference evidence="3" key="4">
    <citation type="journal article" date="2015" name="G3 (Bethesda)">
        <title>Genome sequences of three phytopathogenic species of the Magnaporthaceae family of fungi.</title>
        <authorList>
            <person name="Okagaki L.H."/>
            <person name="Nunes C.C."/>
            <person name="Sailsbery J."/>
            <person name="Clay B."/>
            <person name="Brown D."/>
            <person name="John T."/>
            <person name="Oh Y."/>
            <person name="Young N."/>
            <person name="Fitzgerald M."/>
            <person name="Haas B.J."/>
            <person name="Zeng Q."/>
            <person name="Young S."/>
            <person name="Adiconis X."/>
            <person name="Fan L."/>
            <person name="Levin J.Z."/>
            <person name="Mitchell T.K."/>
            <person name="Okubara P.A."/>
            <person name="Farman M.L."/>
            <person name="Kohn L.M."/>
            <person name="Birren B."/>
            <person name="Ma L.-J."/>
            <person name="Dean R.A."/>
        </authorList>
    </citation>
    <scope>NUCLEOTIDE SEQUENCE</scope>
    <source>
        <strain evidence="3">ATCC 64411 / 73-15</strain>
    </source>
</reference>
<evidence type="ECO:0000313" key="2">
    <source>
        <dbReference type="EMBL" id="KLU90180.1"/>
    </source>
</evidence>
<keyword evidence="4" id="KW-1185">Reference proteome</keyword>
<sequence>MSGPAEDLPVVSAVTVCAIYKPEISTVPTTPGSALSPSRRHLEADAEQQQQQSKPAPRPPAPVWSYQSWGWVGARSREEGKKVQGGNGEGTSSGGPAGAGGGGRGREKPIFALGRDRHYTKEKMRLALRMAASHGKRSLVLGAFGCGVYANPPEDVAQCWLEVLQDDEFRLPGNWWRDVCFAVYDPKGEGNYEIFRRVLHGHKV</sequence>
<reference evidence="2" key="3">
    <citation type="submission" date="2011-03" db="EMBL/GenBank/DDBJ databases">
        <title>Annotation of Magnaporthe poae ATCC 64411.</title>
        <authorList>
            <person name="Ma L.-J."/>
            <person name="Dead R."/>
            <person name="Young S.K."/>
            <person name="Zeng Q."/>
            <person name="Gargeya S."/>
            <person name="Fitzgerald M."/>
            <person name="Haas B."/>
            <person name="Abouelleil A."/>
            <person name="Alvarado L."/>
            <person name="Arachchi H.M."/>
            <person name="Berlin A."/>
            <person name="Brown A."/>
            <person name="Chapman S.B."/>
            <person name="Chen Z."/>
            <person name="Dunbar C."/>
            <person name="Freedman E."/>
            <person name="Gearin G."/>
            <person name="Gellesch M."/>
            <person name="Goldberg J."/>
            <person name="Griggs A."/>
            <person name="Gujja S."/>
            <person name="Heiman D."/>
            <person name="Howarth C."/>
            <person name="Larson L."/>
            <person name="Lui A."/>
            <person name="MacDonald P.J.P."/>
            <person name="Mehta T."/>
            <person name="Montmayeur A."/>
            <person name="Murphy C."/>
            <person name="Neiman D."/>
            <person name="Pearson M."/>
            <person name="Priest M."/>
            <person name="Roberts A."/>
            <person name="Saif S."/>
            <person name="Shea T."/>
            <person name="Shenoy N."/>
            <person name="Sisk P."/>
            <person name="Stolte C."/>
            <person name="Sykes S."/>
            <person name="Yandava C."/>
            <person name="Wortman J."/>
            <person name="Nusbaum C."/>
            <person name="Birren B."/>
        </authorList>
    </citation>
    <scope>NUCLEOTIDE SEQUENCE</scope>
    <source>
        <strain evidence="2">ATCC 64411</strain>
    </source>
</reference>
<dbReference type="PANTHER" id="PTHR35596:SF1">
    <property type="entry name" value="MICROBIAL-TYPE PARG CATALYTIC DOMAIN-CONTAINING PROTEIN"/>
    <property type="match status" value="1"/>
</dbReference>
<dbReference type="Gene3D" id="3.40.220.10">
    <property type="entry name" value="Leucine Aminopeptidase, subunit E, domain 1"/>
    <property type="match status" value="1"/>
</dbReference>
<reference evidence="4" key="2">
    <citation type="submission" date="2010-05" db="EMBL/GenBank/DDBJ databases">
        <title>The genome sequence of Magnaporthe poae strain ATCC 64411.</title>
        <authorList>
            <person name="Ma L.-J."/>
            <person name="Dead R."/>
            <person name="Young S."/>
            <person name="Zeng Q."/>
            <person name="Koehrsen M."/>
            <person name="Alvarado L."/>
            <person name="Berlin A."/>
            <person name="Chapman S.B."/>
            <person name="Chen Z."/>
            <person name="Freedman E."/>
            <person name="Gellesch M."/>
            <person name="Goldberg J."/>
            <person name="Griggs A."/>
            <person name="Gujja S."/>
            <person name="Heilman E.R."/>
            <person name="Heiman D."/>
            <person name="Hepburn T."/>
            <person name="Howarth C."/>
            <person name="Jen D."/>
            <person name="Larson L."/>
            <person name="Mehta T."/>
            <person name="Neiman D."/>
            <person name="Pearson M."/>
            <person name="Roberts A."/>
            <person name="Saif S."/>
            <person name="Shea T."/>
            <person name="Shenoy N."/>
            <person name="Sisk P."/>
            <person name="Stolte C."/>
            <person name="Sykes S."/>
            <person name="Walk T."/>
            <person name="White J."/>
            <person name="Yandava C."/>
            <person name="Haas B."/>
            <person name="Nusbaum C."/>
            <person name="Birren B."/>
        </authorList>
    </citation>
    <scope>NUCLEOTIDE SEQUENCE [LARGE SCALE GENOMIC DNA]</scope>
    <source>
        <strain evidence="4">ATCC 64411 / 73-15</strain>
    </source>
</reference>
<evidence type="ECO:0000256" key="1">
    <source>
        <dbReference type="SAM" id="MobiDB-lite"/>
    </source>
</evidence>
<reference evidence="2" key="1">
    <citation type="submission" date="2010-05" db="EMBL/GenBank/DDBJ databases">
        <title>The Genome Sequence of Magnaporthe poae strain ATCC 64411.</title>
        <authorList>
            <consortium name="The Broad Institute Genome Sequencing Platform"/>
            <consortium name="Broad Institute Genome Sequencing Center for Infectious Disease"/>
            <person name="Ma L.-J."/>
            <person name="Dead R."/>
            <person name="Young S."/>
            <person name="Zeng Q."/>
            <person name="Koehrsen M."/>
            <person name="Alvarado L."/>
            <person name="Berlin A."/>
            <person name="Chapman S.B."/>
            <person name="Chen Z."/>
            <person name="Freedman E."/>
            <person name="Gellesch M."/>
            <person name="Goldberg J."/>
            <person name="Griggs A."/>
            <person name="Gujja S."/>
            <person name="Heilman E.R."/>
            <person name="Heiman D."/>
            <person name="Hepburn T."/>
            <person name="Howarth C."/>
            <person name="Jen D."/>
            <person name="Larson L."/>
            <person name="Mehta T."/>
            <person name="Neiman D."/>
            <person name="Pearson M."/>
            <person name="Roberts A."/>
            <person name="Saif S."/>
            <person name="Shea T."/>
            <person name="Shenoy N."/>
            <person name="Sisk P."/>
            <person name="Stolte C."/>
            <person name="Sykes S."/>
            <person name="Walk T."/>
            <person name="White J."/>
            <person name="Yandava C."/>
            <person name="Haas B."/>
            <person name="Nusbaum C."/>
            <person name="Birren B."/>
        </authorList>
    </citation>
    <scope>NUCLEOTIDE SEQUENCE</scope>
    <source>
        <strain evidence="2">ATCC 64411</strain>
    </source>
</reference>
<evidence type="ECO:0008006" key="5">
    <source>
        <dbReference type="Google" id="ProtNLM"/>
    </source>
</evidence>
<feature type="region of interest" description="Disordered" evidence="1">
    <location>
        <begin position="22"/>
        <end position="62"/>
    </location>
</feature>
<accession>A0A0C4E965</accession>